<reference evidence="2" key="1">
    <citation type="journal article" date="2019" name="Int. J. Syst. Evol. Microbiol.">
        <title>The Global Catalogue of Microorganisms (GCM) 10K type strain sequencing project: providing services to taxonomists for standard genome sequencing and annotation.</title>
        <authorList>
            <consortium name="The Broad Institute Genomics Platform"/>
            <consortium name="The Broad Institute Genome Sequencing Center for Infectious Disease"/>
            <person name="Wu L."/>
            <person name="Ma J."/>
        </authorList>
    </citation>
    <scope>NUCLEOTIDE SEQUENCE [LARGE SCALE GENOMIC DNA]</scope>
    <source>
        <strain evidence="2">KCTC 42644</strain>
    </source>
</reference>
<name>A0ABV7X8N1_9SPHN</name>
<proteinExistence type="predicted"/>
<comment type="caution">
    <text evidence="1">The sequence shown here is derived from an EMBL/GenBank/DDBJ whole genome shotgun (WGS) entry which is preliminary data.</text>
</comment>
<sequence length="562" mass="62013">MDADSARAPVIDTLVTRSGHWRLLDAGRDGDLSRYLWTLDEAPAFVRVMVCKRAFTHEAGDDAALDLTPVDTTVRHKGETYRWNLQVAQGACRIAQNREPVTPNAGWLRAAVKEGRIPAYRREASFKPMARAGLMRDPRDLAAYDPASLGGESSNRNFVGVTSGQGGEYPSSRGFLHDVDARVIDAALHDEDIARTWDQIAAHSWYSLSQPQGAVWSAANHVSVDPQFPQAGDRPWEIANAGGRVRPDVDSVIPAERWSRDVSHLENTGFVHWIATEDPVAGLVVQRQAAYALASWYEYRRKRGDTRYHAFDEQERGAYNMLSAAWKARDVSTRTASAKGSVIWRPARTAKMAEDLIADLDTRWYRPMATAAAGPSDAWVRNLAGLPLSNPYPGRWKRADGGGELSLRGSSAFMLPQYGKEPLYLWSRAGDARVRRWFATAARHLTIRVLYIGGARGIDRSEDLRGSSLPVAPVGTPPFTDPKGWAAWTKALPIAAGPTDRFDGASLHTLTQVRGTLRLAKGAGLDVAELDQALARIDADWSRTMKPRYAELESAKHWAAPE</sequence>
<dbReference type="RefSeq" id="WP_380855113.1">
    <property type="nucleotide sequence ID" value="NZ_JBHRXV010000001.1"/>
</dbReference>
<keyword evidence="2" id="KW-1185">Reference proteome</keyword>
<dbReference type="Proteomes" id="UP001595615">
    <property type="component" value="Unassembled WGS sequence"/>
</dbReference>
<protein>
    <submittedName>
        <fullName evidence="1">Uncharacterized protein</fullName>
    </submittedName>
</protein>
<accession>A0ABV7X8N1</accession>
<evidence type="ECO:0000313" key="1">
    <source>
        <dbReference type="EMBL" id="MFC3711014.1"/>
    </source>
</evidence>
<dbReference type="EMBL" id="JBHRXV010000001">
    <property type="protein sequence ID" value="MFC3711014.1"/>
    <property type="molecule type" value="Genomic_DNA"/>
</dbReference>
<evidence type="ECO:0000313" key="2">
    <source>
        <dbReference type="Proteomes" id="UP001595615"/>
    </source>
</evidence>
<organism evidence="1 2">
    <name type="scientific">Sphingoaurantiacus capsulatus</name>
    <dbReference type="NCBI Taxonomy" id="1771310"/>
    <lineage>
        <taxon>Bacteria</taxon>
        <taxon>Pseudomonadati</taxon>
        <taxon>Pseudomonadota</taxon>
        <taxon>Alphaproteobacteria</taxon>
        <taxon>Sphingomonadales</taxon>
        <taxon>Sphingosinicellaceae</taxon>
        <taxon>Sphingoaurantiacus</taxon>
    </lineage>
</organism>
<gene>
    <name evidence="1" type="ORF">ACFOMD_00435</name>
</gene>